<evidence type="ECO:0000256" key="8">
    <source>
        <dbReference type="ARBA" id="ARBA00034006"/>
    </source>
</evidence>
<evidence type="ECO:0000313" key="10">
    <source>
        <dbReference type="EMBL" id="TWI41966.1"/>
    </source>
</evidence>
<accession>A0A562PDB3</accession>
<evidence type="ECO:0000256" key="3">
    <source>
        <dbReference type="ARBA" id="ARBA00022490"/>
    </source>
</evidence>
<dbReference type="GO" id="GO:0030257">
    <property type="term" value="C:type III protein secretion system complex"/>
    <property type="evidence" value="ECO:0007669"/>
    <property type="project" value="InterPro"/>
</dbReference>
<dbReference type="GO" id="GO:0008564">
    <property type="term" value="F:protein-exporting ATPase activity"/>
    <property type="evidence" value="ECO:0007669"/>
    <property type="project" value="UniProtKB-EC"/>
</dbReference>
<reference evidence="10 11" key="1">
    <citation type="journal article" date="2015" name="Stand. Genomic Sci.">
        <title>Genomic Encyclopedia of Bacterial and Archaeal Type Strains, Phase III: the genomes of soil and plant-associated and newly described type strains.</title>
        <authorList>
            <person name="Whitman W.B."/>
            <person name="Woyke T."/>
            <person name="Klenk H.P."/>
            <person name="Zhou Y."/>
            <person name="Lilburn T.G."/>
            <person name="Beck B.J."/>
            <person name="De Vos P."/>
            <person name="Vandamme P."/>
            <person name="Eisen J.A."/>
            <person name="Garrity G."/>
            <person name="Hugenholtz P."/>
            <person name="Kyrpides N.C."/>
        </authorList>
    </citation>
    <scope>NUCLEOTIDE SEQUENCE [LARGE SCALE GENOMIC DNA]</scope>
    <source>
        <strain evidence="10 11">CGMCC 1.2546</strain>
    </source>
</reference>
<keyword evidence="2" id="KW-0813">Transport</keyword>
<keyword evidence="5" id="KW-0067">ATP-binding</keyword>
<keyword evidence="3" id="KW-0963">Cytoplasm</keyword>
<dbReference type="InterPro" id="IPR027417">
    <property type="entry name" value="P-loop_NTPase"/>
</dbReference>
<evidence type="ECO:0000256" key="2">
    <source>
        <dbReference type="ARBA" id="ARBA00022448"/>
    </source>
</evidence>
<sequence length="453" mass="48918">MTGTFAGSIDSKLARIVPNLREGLREDTSRPRKGRVRRVTGVVIHATVEEVRLGEICELVDPRTGLRTKAEVVGLLDESAVLVPLGDLAGLSSLTEVIATGKNLQVPVGPGLLGRVISALGEPLDGRALSPDGIVSHYPVDAYPPSPLERAMITEPIQLGIRALDGLLTCARGQRVGIFGEPGVGKSILLSDIVSGTNADVAVVALVGERGREVREFVERHLGPEGLSRAVVVVATSDRPAIERVKAAYVATTIAEYFRDQGKHVLLAMDNITRFARAQREIGLASGEPPTRRGFPPSLFAALPRLLERSGPGKVGSITGLYSVLMEGDGAMDPVAEEIQALLDGHVFLSNELAQRNHFPAIDIPRSRSRLMDTVVSPRQRAQAGRLRELIARHADIELLLRIGEYEKGSDPVADEAVAKIGRINAFLRQSSATHESMEKTQQWMREIVDERA</sequence>
<evidence type="ECO:0000259" key="9">
    <source>
        <dbReference type="SMART" id="SM00382"/>
    </source>
</evidence>
<dbReference type="InterPro" id="IPR050053">
    <property type="entry name" value="ATPase_alpha/beta_chains"/>
</dbReference>
<dbReference type="SMART" id="SM00382">
    <property type="entry name" value="AAA"/>
    <property type="match status" value="1"/>
</dbReference>
<evidence type="ECO:0000256" key="7">
    <source>
        <dbReference type="ARBA" id="ARBA00022967"/>
    </source>
</evidence>
<comment type="catalytic activity">
    <reaction evidence="8">
        <text>ATP + H2O + cellular proteinSide 1 = ADP + phosphate + cellular proteinSide 2.</text>
        <dbReference type="EC" id="7.4.2.8"/>
    </reaction>
</comment>
<dbReference type="Gene3D" id="3.40.50.12240">
    <property type="match status" value="1"/>
</dbReference>
<dbReference type="Proteomes" id="UP000317122">
    <property type="component" value="Unassembled WGS sequence"/>
</dbReference>
<evidence type="ECO:0000256" key="4">
    <source>
        <dbReference type="ARBA" id="ARBA00022741"/>
    </source>
</evidence>
<dbReference type="GO" id="GO:0005524">
    <property type="term" value="F:ATP binding"/>
    <property type="evidence" value="ECO:0007669"/>
    <property type="project" value="UniProtKB-KW"/>
</dbReference>
<dbReference type="SUPFAM" id="SSF52540">
    <property type="entry name" value="P-loop containing nucleoside triphosphate hydrolases"/>
    <property type="match status" value="1"/>
</dbReference>
<dbReference type="InterPro" id="IPR020003">
    <property type="entry name" value="ATPase_a/bsu_AS"/>
</dbReference>
<protein>
    <submittedName>
        <fullName evidence="10">Type III secretion protein N (ATPase)</fullName>
    </submittedName>
</protein>
<comment type="caution">
    <text evidence="10">The sequence shown here is derived from an EMBL/GenBank/DDBJ whole genome shotgun (WGS) entry which is preliminary data.</text>
</comment>
<keyword evidence="6" id="KW-0653">Protein transport</keyword>
<evidence type="ECO:0000256" key="6">
    <source>
        <dbReference type="ARBA" id="ARBA00022927"/>
    </source>
</evidence>
<dbReference type="InterPro" id="IPR003593">
    <property type="entry name" value="AAA+_ATPase"/>
</dbReference>
<keyword evidence="7" id="KW-1278">Translocase</keyword>
<keyword evidence="4" id="KW-0547">Nucleotide-binding</keyword>
<dbReference type="GO" id="GO:0046933">
    <property type="term" value="F:proton-transporting ATP synthase activity, rotational mechanism"/>
    <property type="evidence" value="ECO:0007669"/>
    <property type="project" value="TreeGrafter"/>
</dbReference>
<dbReference type="InterPro" id="IPR040627">
    <property type="entry name" value="T3SS_ATPase_C"/>
</dbReference>
<dbReference type="FunFam" id="3.40.50.12240:FF:000002">
    <property type="entry name" value="Flagellum-specific ATP synthase FliI"/>
    <property type="match status" value="1"/>
</dbReference>
<name>A0A562PDB3_9HYPH</name>
<dbReference type="EMBL" id="VLKT01000004">
    <property type="protein sequence ID" value="TWI41966.1"/>
    <property type="molecule type" value="Genomic_DNA"/>
</dbReference>
<dbReference type="AlphaFoldDB" id="A0A562PDB3"/>
<dbReference type="GO" id="GO:0016887">
    <property type="term" value="F:ATP hydrolysis activity"/>
    <property type="evidence" value="ECO:0007669"/>
    <property type="project" value="InterPro"/>
</dbReference>
<dbReference type="InterPro" id="IPR004100">
    <property type="entry name" value="ATPase_F1/V1/A1_a/bsu_N"/>
</dbReference>
<dbReference type="PANTHER" id="PTHR15184:SF9">
    <property type="entry name" value="SPI-1 TYPE 3 SECRETION SYSTEM ATPASE"/>
    <property type="match status" value="1"/>
</dbReference>
<dbReference type="CDD" id="cd01136">
    <property type="entry name" value="ATPase_flagellum-secretory_path_III"/>
    <property type="match status" value="1"/>
</dbReference>
<dbReference type="InterPro" id="IPR000194">
    <property type="entry name" value="ATPase_F1/V1/A1_a/bsu_nucl-bd"/>
</dbReference>
<gene>
    <name evidence="10" type="ORF">IQ26_00890</name>
</gene>
<dbReference type="PROSITE" id="PS00152">
    <property type="entry name" value="ATPASE_ALPHA_BETA"/>
    <property type="match status" value="1"/>
</dbReference>
<dbReference type="NCBIfam" id="TIGR01026">
    <property type="entry name" value="fliI_yscN"/>
    <property type="match status" value="1"/>
</dbReference>
<dbReference type="InterPro" id="IPR005714">
    <property type="entry name" value="ATPase_T3SS_FliI/YscN"/>
</dbReference>
<dbReference type="GO" id="GO:0005737">
    <property type="term" value="C:cytoplasm"/>
    <property type="evidence" value="ECO:0007669"/>
    <property type="project" value="UniProtKB-SubCell"/>
</dbReference>
<dbReference type="PANTHER" id="PTHR15184">
    <property type="entry name" value="ATP SYNTHASE"/>
    <property type="match status" value="1"/>
</dbReference>
<evidence type="ECO:0000256" key="1">
    <source>
        <dbReference type="ARBA" id="ARBA00004496"/>
    </source>
</evidence>
<organism evidence="10 11">
    <name type="scientific">Mesorhizobium tianshanense</name>
    <dbReference type="NCBI Taxonomy" id="39844"/>
    <lineage>
        <taxon>Bacteria</taxon>
        <taxon>Pseudomonadati</taxon>
        <taxon>Pseudomonadota</taxon>
        <taxon>Alphaproteobacteria</taxon>
        <taxon>Hyphomicrobiales</taxon>
        <taxon>Phyllobacteriaceae</taxon>
        <taxon>Mesorhizobium</taxon>
    </lineage>
</organism>
<evidence type="ECO:0000313" key="11">
    <source>
        <dbReference type="Proteomes" id="UP000317122"/>
    </source>
</evidence>
<dbReference type="Pfam" id="PF02874">
    <property type="entry name" value="ATP-synt_ab_N"/>
    <property type="match status" value="1"/>
</dbReference>
<dbReference type="Pfam" id="PF00006">
    <property type="entry name" value="ATP-synt_ab"/>
    <property type="match status" value="1"/>
</dbReference>
<proteinExistence type="predicted"/>
<dbReference type="OrthoDB" id="9801639at2"/>
<feature type="domain" description="AAA+ ATPase" evidence="9">
    <location>
        <begin position="172"/>
        <end position="377"/>
    </location>
</feature>
<evidence type="ECO:0000256" key="5">
    <source>
        <dbReference type="ARBA" id="ARBA00022840"/>
    </source>
</evidence>
<dbReference type="GO" id="GO:0030254">
    <property type="term" value="P:protein secretion by the type III secretion system"/>
    <property type="evidence" value="ECO:0007669"/>
    <property type="project" value="InterPro"/>
</dbReference>
<comment type="subcellular location">
    <subcellularLocation>
        <location evidence="1">Cytoplasm</location>
    </subcellularLocation>
</comment>
<dbReference type="Pfam" id="PF18269">
    <property type="entry name" value="T3SS_ATPase_C"/>
    <property type="match status" value="1"/>
</dbReference>
<dbReference type="RefSeq" id="WP_145714115.1">
    <property type="nucleotide sequence ID" value="NZ_BSPF01000003.1"/>
</dbReference>
<keyword evidence="11" id="KW-1185">Reference proteome</keyword>